<organism evidence="1 2">
    <name type="scientific">Sporomusa ovata</name>
    <dbReference type="NCBI Taxonomy" id="2378"/>
    <lineage>
        <taxon>Bacteria</taxon>
        <taxon>Bacillati</taxon>
        <taxon>Bacillota</taxon>
        <taxon>Negativicutes</taxon>
        <taxon>Selenomonadales</taxon>
        <taxon>Sporomusaceae</taxon>
        <taxon>Sporomusa</taxon>
    </lineage>
</organism>
<gene>
    <name evidence="1" type="ORF">SpAn4DRAFT_3565</name>
</gene>
<reference evidence="2" key="1">
    <citation type="submission" date="2015-03" db="EMBL/GenBank/DDBJ databases">
        <authorList>
            <person name="Nijsse Bart"/>
        </authorList>
    </citation>
    <scope>NUCLEOTIDE SEQUENCE [LARGE SCALE GENOMIC DNA]</scope>
</reference>
<accession>A0A0U1KX56</accession>
<dbReference type="Proteomes" id="UP000049855">
    <property type="component" value="Unassembled WGS sequence"/>
</dbReference>
<name>A0A0U1KX56_9FIRM</name>
<evidence type="ECO:0000313" key="1">
    <source>
        <dbReference type="EMBL" id="CQR71699.1"/>
    </source>
</evidence>
<dbReference type="Gene3D" id="2.60.120.260">
    <property type="entry name" value="Galactose-binding domain-like"/>
    <property type="match status" value="1"/>
</dbReference>
<dbReference type="EMBL" id="CTRP01000005">
    <property type="protein sequence ID" value="CQR71699.1"/>
    <property type="molecule type" value="Genomic_DNA"/>
</dbReference>
<evidence type="ECO:0000313" key="2">
    <source>
        <dbReference type="Proteomes" id="UP000049855"/>
    </source>
</evidence>
<sequence length="271" mass="28088">MSKNIEDDSFGGNDSVCDRKHYCECETEENNNFANAIKSCLKPTNPCGCPPGTCTCPAGSCTCPAGSCTCPADSCTCPAGSCTCPAGSCTCPAGSCTCPVGSCTCPEGTCPQTVELVQNPSFEIACVDPTVCDVFDSWTGANITSDNEPLTGNVAALLGDATNAVATLEQTICGITPGCPYKFSFSVNAQNLSGNAQFLAEVFWQPSNSPAIDPSVNPIVIDQRFSGNNYVFIKRITSIAPAGTTCARIVFTKHGNRNTGTVLVDDVSFSG</sequence>
<protein>
    <submittedName>
        <fullName evidence="1">Uncharacterized protein</fullName>
    </submittedName>
</protein>
<dbReference type="RefSeq" id="WP_021168789.1">
    <property type="nucleotide sequence ID" value="NZ_CTRP01000005.1"/>
</dbReference>
<dbReference type="AlphaFoldDB" id="A0A0U1KX56"/>
<keyword evidence="2" id="KW-1185">Reference proteome</keyword>
<proteinExistence type="predicted"/>